<dbReference type="Proteomes" id="UP001178507">
    <property type="component" value="Unassembled WGS sequence"/>
</dbReference>
<protein>
    <submittedName>
        <fullName evidence="2">Uncharacterized protein</fullName>
    </submittedName>
</protein>
<proteinExistence type="predicted"/>
<dbReference type="InterPro" id="IPR032675">
    <property type="entry name" value="LRR_dom_sf"/>
</dbReference>
<dbReference type="PANTHER" id="PTHR24114">
    <property type="entry name" value="LEUCINE RICH REPEAT FAMILY PROTEIN"/>
    <property type="match status" value="1"/>
</dbReference>
<reference evidence="2" key="1">
    <citation type="submission" date="2023-08" db="EMBL/GenBank/DDBJ databases">
        <authorList>
            <person name="Chen Y."/>
            <person name="Shah S."/>
            <person name="Dougan E. K."/>
            <person name="Thang M."/>
            <person name="Chan C."/>
        </authorList>
    </citation>
    <scope>NUCLEOTIDE SEQUENCE</scope>
</reference>
<accession>A0AA36N964</accession>
<organism evidence="2 3">
    <name type="scientific">Effrenium voratum</name>
    <dbReference type="NCBI Taxonomy" id="2562239"/>
    <lineage>
        <taxon>Eukaryota</taxon>
        <taxon>Sar</taxon>
        <taxon>Alveolata</taxon>
        <taxon>Dinophyceae</taxon>
        <taxon>Suessiales</taxon>
        <taxon>Symbiodiniaceae</taxon>
        <taxon>Effrenium</taxon>
    </lineage>
</organism>
<dbReference type="InterPro" id="IPR052394">
    <property type="entry name" value="LRR-containing"/>
</dbReference>
<dbReference type="SUPFAM" id="SSF52047">
    <property type="entry name" value="RNI-like"/>
    <property type="match status" value="1"/>
</dbReference>
<dbReference type="PANTHER" id="PTHR24114:SF2">
    <property type="entry name" value="F-BOX DOMAIN-CONTAINING PROTEIN-RELATED"/>
    <property type="match status" value="1"/>
</dbReference>
<sequence>MAQSGGDSVFMLDCLFRVFGHQTLEANLAELQERFPSLAEEAKQMAVAEELRWAACPAKEAPPSKRRWDLANMLMAHTRQVWVLRDLLHHALRRRGKPLKRDRPTSPVERQDRLEDFFATLKQSPRKVYPEGHQPLIMDKFWESLEESSMATTAPSCWKDRASRSRCSATASTWDSHWSQHMPEEQLEDISMNTSLPRKKSTGGIVLPPVVQTPPSGGSVAVTAATQKFNYLELFPDLGNRKPQPTRRLHFTEVEGGSKSDWTIDEVLVHLKTPEKEESVAAPSELSEARRLLQLDEKPSRRNSMRSMSISMSDSQLVSTLKTTSKPAPPVKKAAFGKPQGIAQHLMSLGEEELQARLLTREPDGCDPSPQRVFDRRFRRDFALPVLPPVSSRPGLRATTHGLPPIFHKGSSWEPEREHPKRGPLQTTSYLRTCLKDRVLPELLPFFTGHSKRLDADGRQLSDHDVLAIAGMLHTVEQIEVINLSNNGLLTDKSMATLLEAALQRRGLAELRAARCGALGPKSAAQVAALLAGEAGRYLRVLDMSGVALGLAAQVHLAASIREHDQLRELSLADTQLSGTDCLESIAGNASLELLDLGWNSFDERCFRLLGQELQKNSMLQRLLLPRCCPSRGAMAPLLEDLSGVQGLKFLDIAANQIDYQAALILEDVLQHHPCLKKMNVSENPLGVLGLRSLLRLLCSEGSLLAFDGGSIFDEDGHMESDKAFRASSPGGVYQLDFSKPYHRSLLRVLAKTAERLRMQLPEALTMGGLPLPEKAPDGTWTVPCRGAAKVRFNVERSVNLTEKWNFASVLEQRSLRLRVPARKQVQLLMQFSSLRCQIHEQVVFLNALSKDFLLEPAQLLQFCWEKEIAEEAVWRLLHCVSSQQGRFLTLLAAPNIGAYVGALRQTSNLLRFNAMNPSGHYSLDLAKPCDFAVGQDLVLLDRWEQLLRAELKRRDVGRRSGSCMFDEFYQGDALTTGLAEWSWPEHGLLEFEYASGQRPGEAQAMASPAFRQLCKALLCCSLPATEKVAALRQVSHRFLLSAFQLRSLCWLLDSARTELYHLFLLRLVDIQNLKLVHEALQEPPQHLQRFNQCMVFPYIQPEEWDFNLNLRFADHRLACLAVFKLCEAEGWSRLQDPAFAAQEEAAEADFWKSSKEVSLDSLPWRGTFRGRFTADAGRNLKCRRQLLEGFGYWPSNIPEEQIFWCCAPQAPDEVWRMVEWLLLHMKDVVKVMPQIIKKVPGGVQTAGCLSCGELERGLKALGFKRLSSLSSVFSYLTSSETMSQADWKKLEPFCRPLQLAAQDFIAFMQSIAGDSLEDWWRILAPEATEVSRVQWNDACRSLGFCGDASRAYELLEEEDERISWTEFQQLQQFV</sequence>
<keyword evidence="3" id="KW-1185">Reference proteome</keyword>
<dbReference type="SMART" id="SM00368">
    <property type="entry name" value="LRR_RI"/>
    <property type="match status" value="4"/>
</dbReference>
<evidence type="ECO:0000313" key="3">
    <source>
        <dbReference type="Proteomes" id="UP001178507"/>
    </source>
</evidence>
<comment type="caution">
    <text evidence="2">The sequence shown here is derived from an EMBL/GenBank/DDBJ whole genome shotgun (WGS) entry which is preliminary data.</text>
</comment>
<gene>
    <name evidence="2" type="ORF">EVOR1521_LOCUS18678</name>
</gene>
<dbReference type="EMBL" id="CAUJNA010002669">
    <property type="protein sequence ID" value="CAJ1393923.1"/>
    <property type="molecule type" value="Genomic_DNA"/>
</dbReference>
<name>A0AA36N964_9DINO</name>
<evidence type="ECO:0000256" key="1">
    <source>
        <dbReference type="SAM" id="MobiDB-lite"/>
    </source>
</evidence>
<evidence type="ECO:0000313" key="2">
    <source>
        <dbReference type="EMBL" id="CAJ1393923.1"/>
    </source>
</evidence>
<feature type="region of interest" description="Disordered" evidence="1">
    <location>
        <begin position="393"/>
        <end position="424"/>
    </location>
</feature>
<dbReference type="Gene3D" id="3.80.10.10">
    <property type="entry name" value="Ribonuclease Inhibitor"/>
    <property type="match status" value="2"/>
</dbReference>